<dbReference type="Pfam" id="PF02653">
    <property type="entry name" value="BPD_transp_2"/>
    <property type="match status" value="1"/>
</dbReference>
<feature type="transmembrane region" description="Helical" evidence="6">
    <location>
        <begin position="282"/>
        <end position="299"/>
    </location>
</feature>
<gene>
    <name evidence="7" type="ORF">FRZ44_43490</name>
</gene>
<dbReference type="EMBL" id="CP042906">
    <property type="protein sequence ID" value="QEX19037.1"/>
    <property type="molecule type" value="Genomic_DNA"/>
</dbReference>
<evidence type="ECO:0000313" key="8">
    <source>
        <dbReference type="Proteomes" id="UP000326202"/>
    </source>
</evidence>
<dbReference type="CDD" id="cd06581">
    <property type="entry name" value="TM_PBP1_LivM_like"/>
    <property type="match status" value="1"/>
</dbReference>
<evidence type="ECO:0000313" key="7">
    <source>
        <dbReference type="EMBL" id="QEX19037.1"/>
    </source>
</evidence>
<dbReference type="RefSeq" id="WP_151179135.1">
    <property type="nucleotide sequence ID" value="NZ_CP042906.1"/>
</dbReference>
<feature type="transmembrane region" description="Helical" evidence="6">
    <location>
        <begin position="130"/>
        <end position="147"/>
    </location>
</feature>
<dbReference type="OrthoDB" id="9804361at2"/>
<evidence type="ECO:0000256" key="5">
    <source>
        <dbReference type="ARBA" id="ARBA00023136"/>
    </source>
</evidence>
<keyword evidence="3 6" id="KW-0812">Transmembrane</keyword>
<feature type="transmembrane region" description="Helical" evidence="6">
    <location>
        <begin position="101"/>
        <end position="123"/>
    </location>
</feature>
<dbReference type="PANTHER" id="PTHR30482:SF17">
    <property type="entry name" value="ABC TRANSPORTER ATP-BINDING PROTEIN"/>
    <property type="match status" value="1"/>
</dbReference>
<dbReference type="GO" id="GO:0005524">
    <property type="term" value="F:ATP binding"/>
    <property type="evidence" value="ECO:0007669"/>
    <property type="project" value="UniProtKB-KW"/>
</dbReference>
<feature type="transmembrane region" description="Helical" evidence="6">
    <location>
        <begin position="180"/>
        <end position="208"/>
    </location>
</feature>
<dbReference type="InterPro" id="IPR043428">
    <property type="entry name" value="LivM-like"/>
</dbReference>
<keyword evidence="4 6" id="KW-1133">Transmembrane helix</keyword>
<keyword evidence="8" id="KW-1185">Reference proteome</keyword>
<dbReference type="InterPro" id="IPR001851">
    <property type="entry name" value="ABC_transp_permease"/>
</dbReference>
<feature type="transmembrane region" description="Helical" evidence="6">
    <location>
        <begin position="27"/>
        <end position="46"/>
    </location>
</feature>
<dbReference type="PANTHER" id="PTHR30482">
    <property type="entry name" value="HIGH-AFFINITY BRANCHED-CHAIN AMINO ACID TRANSPORT SYSTEM PERMEASE"/>
    <property type="match status" value="1"/>
</dbReference>
<keyword evidence="7" id="KW-0547">Nucleotide-binding</keyword>
<keyword evidence="5 6" id="KW-0472">Membrane</keyword>
<feature type="transmembrane region" description="Helical" evidence="6">
    <location>
        <begin position="229"/>
        <end position="249"/>
    </location>
</feature>
<evidence type="ECO:0000256" key="4">
    <source>
        <dbReference type="ARBA" id="ARBA00022989"/>
    </source>
</evidence>
<dbReference type="GO" id="GO:0015658">
    <property type="term" value="F:branched-chain amino acid transmembrane transporter activity"/>
    <property type="evidence" value="ECO:0007669"/>
    <property type="project" value="InterPro"/>
</dbReference>
<dbReference type="GO" id="GO:0005886">
    <property type="term" value="C:plasma membrane"/>
    <property type="evidence" value="ECO:0007669"/>
    <property type="project" value="UniProtKB-SubCell"/>
</dbReference>
<feature type="transmembrane region" description="Helical" evidence="6">
    <location>
        <begin position="52"/>
        <end position="70"/>
    </location>
</feature>
<evidence type="ECO:0000256" key="3">
    <source>
        <dbReference type="ARBA" id="ARBA00022692"/>
    </source>
</evidence>
<dbReference type="Proteomes" id="UP000326202">
    <property type="component" value="Chromosome"/>
</dbReference>
<evidence type="ECO:0000256" key="1">
    <source>
        <dbReference type="ARBA" id="ARBA00004651"/>
    </source>
</evidence>
<organism evidence="7 8">
    <name type="scientific">Hypericibacter terrae</name>
    <dbReference type="NCBI Taxonomy" id="2602015"/>
    <lineage>
        <taxon>Bacteria</taxon>
        <taxon>Pseudomonadati</taxon>
        <taxon>Pseudomonadota</taxon>
        <taxon>Alphaproteobacteria</taxon>
        <taxon>Rhodospirillales</taxon>
        <taxon>Dongiaceae</taxon>
        <taxon>Hypericibacter</taxon>
    </lineage>
</organism>
<name>A0A5J6MPA2_9PROT</name>
<evidence type="ECO:0000256" key="2">
    <source>
        <dbReference type="ARBA" id="ARBA00022475"/>
    </source>
</evidence>
<evidence type="ECO:0000256" key="6">
    <source>
        <dbReference type="SAM" id="Phobius"/>
    </source>
</evidence>
<keyword evidence="7" id="KW-0067">ATP-binding</keyword>
<sequence length="348" mass="37338">MASVTDTNQAPTSLPAQLAGKLRPHHLLVAAFLLVYPLIASDFWIVQIGAQTFFLGLIALSLTLLAGYGGMVSLAQLATAGVAAYMYAIFGQNSANLGLDWPWWVVIPLALAIAVLFATLVGALSVRTEGIYTIMITLAISVAFFYFCQQNYSIFNGFKGYAGIAPPHVFGVDWRAPVPFYFLALGLGAFGYFGVLWLSRSTFGIALQAVRDNPRRMAALGFNVRAHRIAAYAVAGLLAGLGGLLLVWYNGRISPGTIGVGGAINILVIAILGGLRRPIGPFIGALFFVLLDNFAIDLIDRERFNLVIGIAFLAVVLFSPDGVLGLWDGLKRRLAKTAAQRGKDMRTP</sequence>
<feature type="transmembrane region" description="Helical" evidence="6">
    <location>
        <begin position="255"/>
        <end position="275"/>
    </location>
</feature>
<feature type="transmembrane region" description="Helical" evidence="6">
    <location>
        <begin position="305"/>
        <end position="327"/>
    </location>
</feature>
<protein>
    <submittedName>
        <fullName evidence="7">ABC transporter ATP-binding protein</fullName>
    </submittedName>
</protein>
<proteinExistence type="predicted"/>
<keyword evidence="2" id="KW-1003">Cell membrane</keyword>
<comment type="subcellular location">
    <subcellularLocation>
        <location evidence="1">Cell membrane</location>
        <topology evidence="1">Multi-pass membrane protein</topology>
    </subcellularLocation>
</comment>
<accession>A0A5J6MPA2</accession>
<dbReference type="AlphaFoldDB" id="A0A5J6MPA2"/>
<dbReference type="KEGG" id="htq:FRZ44_43490"/>
<reference evidence="7 8" key="1">
    <citation type="submission" date="2019-08" db="EMBL/GenBank/DDBJ databases">
        <title>Hyperibacter terrae gen. nov., sp. nov. and Hyperibacter viscosus sp. nov., two new members in the family Rhodospirillaceae isolated from the rhizosphere of Hypericum perforatum.</title>
        <authorList>
            <person name="Noviana Z."/>
        </authorList>
    </citation>
    <scope>NUCLEOTIDE SEQUENCE [LARGE SCALE GENOMIC DNA]</scope>
    <source>
        <strain evidence="7 8">R5913</strain>
    </source>
</reference>